<dbReference type="EMBL" id="CM029047">
    <property type="protein sequence ID" value="KAG2581004.1"/>
    <property type="molecule type" value="Genomic_DNA"/>
</dbReference>
<evidence type="ECO:0000313" key="1">
    <source>
        <dbReference type="EMBL" id="KAG2581004.1"/>
    </source>
</evidence>
<organism evidence="1 2">
    <name type="scientific">Panicum virgatum</name>
    <name type="common">Blackwell switchgrass</name>
    <dbReference type="NCBI Taxonomy" id="38727"/>
    <lineage>
        <taxon>Eukaryota</taxon>
        <taxon>Viridiplantae</taxon>
        <taxon>Streptophyta</taxon>
        <taxon>Embryophyta</taxon>
        <taxon>Tracheophyta</taxon>
        <taxon>Spermatophyta</taxon>
        <taxon>Magnoliopsida</taxon>
        <taxon>Liliopsida</taxon>
        <taxon>Poales</taxon>
        <taxon>Poaceae</taxon>
        <taxon>PACMAD clade</taxon>
        <taxon>Panicoideae</taxon>
        <taxon>Panicodae</taxon>
        <taxon>Paniceae</taxon>
        <taxon>Panicinae</taxon>
        <taxon>Panicum</taxon>
        <taxon>Panicum sect. Hiantes</taxon>
    </lineage>
</organism>
<proteinExistence type="predicted"/>
<dbReference type="PANTHER" id="PTHR33085:SF68">
    <property type="entry name" value="DUF1618 DOMAIN-CONTAINING PROTEIN"/>
    <property type="match status" value="1"/>
</dbReference>
<dbReference type="Proteomes" id="UP000823388">
    <property type="component" value="Chromosome 6K"/>
</dbReference>
<name>A0A8T0R622_PANVG</name>
<comment type="caution">
    <text evidence="1">The sequence shown here is derived from an EMBL/GenBank/DDBJ whole genome shotgun (WGS) entry which is preliminary data.</text>
</comment>
<evidence type="ECO:0000313" key="2">
    <source>
        <dbReference type="Proteomes" id="UP000823388"/>
    </source>
</evidence>
<dbReference type="AlphaFoldDB" id="A0A8T0R622"/>
<sequence length="158" mass="17813">MCTCSFDTKDSAWTSHGNWYLPFSGQGHFDGELDAWVGLHRNGGYICACPVISPSFHTTAPCFYPDCKMAKDEEMFADTENRDMRPNIAYMGASATKFCLVERVAGANKNVPRDACVIRLNVFGLKYSYKGELQIADHHRSTRSFLASGHHYRFALWV</sequence>
<dbReference type="PANTHER" id="PTHR33085">
    <property type="entry name" value="OS12G0113100 PROTEIN-RELATED"/>
    <property type="match status" value="1"/>
</dbReference>
<dbReference type="Pfam" id="PF07893">
    <property type="entry name" value="DUF1668"/>
    <property type="match status" value="1"/>
</dbReference>
<accession>A0A8T0R622</accession>
<protein>
    <submittedName>
        <fullName evidence="1">Uncharacterized protein</fullName>
    </submittedName>
</protein>
<dbReference type="InterPro" id="IPR012871">
    <property type="entry name" value="DUF1668_ORYSA"/>
</dbReference>
<reference evidence="1" key="1">
    <citation type="submission" date="2020-05" db="EMBL/GenBank/DDBJ databases">
        <title>WGS assembly of Panicum virgatum.</title>
        <authorList>
            <person name="Lovell J.T."/>
            <person name="Jenkins J."/>
            <person name="Shu S."/>
            <person name="Juenger T.E."/>
            <person name="Schmutz J."/>
        </authorList>
    </citation>
    <scope>NUCLEOTIDE SEQUENCE</scope>
    <source>
        <strain evidence="1">AP13</strain>
    </source>
</reference>
<gene>
    <name evidence="1" type="ORF">PVAP13_6KG010700</name>
</gene>
<keyword evidence="2" id="KW-1185">Reference proteome</keyword>